<dbReference type="RefSeq" id="WP_132192621.1">
    <property type="nucleotide sequence ID" value="NZ_SLWM01000015.1"/>
</dbReference>
<comment type="caution">
    <text evidence="3">The sequence shown here is derived from an EMBL/GenBank/DDBJ whole genome shotgun (WGS) entry which is preliminary data.</text>
</comment>
<keyword evidence="2" id="KW-0479">Metal-binding</keyword>
<dbReference type="PRINTS" id="PR00359">
    <property type="entry name" value="BP450"/>
</dbReference>
<dbReference type="PANTHER" id="PTHR46696">
    <property type="entry name" value="P450, PUTATIVE (EUROFUNG)-RELATED"/>
    <property type="match status" value="1"/>
</dbReference>
<dbReference type="InterPro" id="IPR036396">
    <property type="entry name" value="Cyt_P450_sf"/>
</dbReference>
<dbReference type="PROSITE" id="PS00086">
    <property type="entry name" value="CYTOCHROME_P450"/>
    <property type="match status" value="1"/>
</dbReference>
<dbReference type="InterPro" id="IPR002397">
    <property type="entry name" value="Cyt_P450_B"/>
</dbReference>
<keyword evidence="4" id="KW-1185">Reference proteome</keyword>
<evidence type="ECO:0000256" key="2">
    <source>
        <dbReference type="RuleBase" id="RU000461"/>
    </source>
</evidence>
<reference evidence="3 4" key="1">
    <citation type="journal article" date="2015" name="Stand. Genomic Sci.">
        <title>Genomic Encyclopedia of Bacterial and Archaeal Type Strains, Phase III: the genomes of soil and plant-associated and newly described type strains.</title>
        <authorList>
            <person name="Whitman W.B."/>
            <person name="Woyke T."/>
            <person name="Klenk H.P."/>
            <person name="Zhou Y."/>
            <person name="Lilburn T.G."/>
            <person name="Beck B.J."/>
            <person name="De Vos P."/>
            <person name="Vandamme P."/>
            <person name="Eisen J.A."/>
            <person name="Garrity G."/>
            <person name="Hugenholtz P."/>
            <person name="Kyrpides N.C."/>
        </authorList>
    </citation>
    <scope>NUCLEOTIDE SEQUENCE [LARGE SCALE GENOMIC DNA]</scope>
    <source>
        <strain evidence="3 4">VKM Ac-2538</strain>
    </source>
</reference>
<proteinExistence type="inferred from homology"/>
<keyword evidence="2" id="KW-0349">Heme</keyword>
<sequence>MPPSPHEDAAAIIQTLMSPAGRADPFPLYAAAHRLGPVLAVTDSVFLVVGYTAVNQVLRNPGFGLPDTAPSRTAAADDHTAGAALRLMERSILRTNPPDHGRMRSLISQVFTPRRVAALQPSVVAAVDTLLDRLAESGADGCTVDFMDRFAFQLPVTVICELLGVPTADRHQFRPLASALTAALELAGDTDGPADTAARELGTYFTPLISERRTAPGDDLVSALVAARDTDDGRLSDDELIANLILLLVAGFETTTDLLGNGLAILLDQPNLAPALRSGRVTTAGFIEEVLRYESPVQVTTRVARADGLVTEGVPVPYGSDVILLLGAANRDPARYPRPDRFDPARTGSKPLSFGAGPHICIGNNLARLEASLAFPRLLDRFPGISADPDRNPTRRDRLVLRGYQTLSIRVEAATPGPLARHATGES</sequence>
<keyword evidence="2" id="KW-0560">Oxidoreductase</keyword>
<protein>
    <submittedName>
        <fullName evidence="3">Cytochrome P450</fullName>
    </submittedName>
</protein>
<evidence type="ECO:0000313" key="3">
    <source>
        <dbReference type="EMBL" id="TCO17132.1"/>
    </source>
</evidence>
<dbReference type="PRINTS" id="PR00385">
    <property type="entry name" value="P450"/>
</dbReference>
<dbReference type="EMBL" id="SLWM01000015">
    <property type="protein sequence ID" value="TCO17132.1"/>
    <property type="molecule type" value="Genomic_DNA"/>
</dbReference>
<dbReference type="InterPro" id="IPR017972">
    <property type="entry name" value="Cyt_P450_CS"/>
</dbReference>
<keyword evidence="2" id="KW-0408">Iron</keyword>
<dbReference type="PANTHER" id="PTHR46696:SF1">
    <property type="entry name" value="CYTOCHROME P450 YJIB-RELATED"/>
    <property type="match status" value="1"/>
</dbReference>
<dbReference type="Proteomes" id="UP000295818">
    <property type="component" value="Unassembled WGS sequence"/>
</dbReference>
<gene>
    <name evidence="3" type="ORF">EV644_115154</name>
</gene>
<name>A0ABY2BEC8_9ACTN</name>
<dbReference type="Gene3D" id="1.10.630.10">
    <property type="entry name" value="Cytochrome P450"/>
    <property type="match status" value="1"/>
</dbReference>
<accession>A0ABY2BEC8</accession>
<keyword evidence="2" id="KW-0503">Monooxygenase</keyword>
<organism evidence="3 4">
    <name type="scientific">Kribbella orskensis</name>
    <dbReference type="NCBI Taxonomy" id="2512216"/>
    <lineage>
        <taxon>Bacteria</taxon>
        <taxon>Bacillati</taxon>
        <taxon>Actinomycetota</taxon>
        <taxon>Actinomycetes</taxon>
        <taxon>Propionibacteriales</taxon>
        <taxon>Kribbellaceae</taxon>
        <taxon>Kribbella</taxon>
    </lineage>
</organism>
<comment type="similarity">
    <text evidence="1 2">Belongs to the cytochrome P450 family.</text>
</comment>
<dbReference type="CDD" id="cd20625">
    <property type="entry name" value="CYP164-like"/>
    <property type="match status" value="1"/>
</dbReference>
<dbReference type="SUPFAM" id="SSF48264">
    <property type="entry name" value="Cytochrome P450"/>
    <property type="match status" value="1"/>
</dbReference>
<evidence type="ECO:0000313" key="4">
    <source>
        <dbReference type="Proteomes" id="UP000295818"/>
    </source>
</evidence>
<dbReference type="Pfam" id="PF00067">
    <property type="entry name" value="p450"/>
    <property type="match status" value="2"/>
</dbReference>
<dbReference type="InterPro" id="IPR001128">
    <property type="entry name" value="Cyt_P450"/>
</dbReference>
<evidence type="ECO:0000256" key="1">
    <source>
        <dbReference type="ARBA" id="ARBA00010617"/>
    </source>
</evidence>